<name>A0A1M6JYK6_MALRU</name>
<dbReference type="Proteomes" id="UP000184171">
    <property type="component" value="Unassembled WGS sequence"/>
</dbReference>
<evidence type="ECO:0000313" key="1">
    <source>
        <dbReference type="EMBL" id="SHJ51712.1"/>
    </source>
</evidence>
<sequence length="130" mass="14546">MKVFGWRRRLTPFDRKLTAILAICVFISFLLPLRQGIGARVLVERDGKVIYTADLDHDQQVELQGPLGVTVLQIEDHAARVISSPCPQKICIGLGKAKHSGDLLACVPNRLVIRIEGDEEKERGYDLLSR</sequence>
<gene>
    <name evidence="1" type="ORF">SAMN02745165_02566</name>
</gene>
<dbReference type="OrthoDB" id="47603at2"/>
<dbReference type="RefSeq" id="WP_072909132.1">
    <property type="nucleotide sequence ID" value="NZ_FQZT01000009.1"/>
</dbReference>
<accession>A0A1M6JYK6</accession>
<proteinExistence type="predicted"/>
<dbReference type="EMBL" id="FQZT01000009">
    <property type="protein sequence ID" value="SHJ51712.1"/>
    <property type="molecule type" value="Genomic_DNA"/>
</dbReference>
<dbReference type="InterPro" id="IPR038690">
    <property type="entry name" value="NusG_2_sf"/>
</dbReference>
<reference evidence="1 2" key="1">
    <citation type="submission" date="2016-11" db="EMBL/GenBank/DDBJ databases">
        <authorList>
            <person name="Jaros S."/>
            <person name="Januszkiewicz K."/>
            <person name="Wedrychowicz H."/>
        </authorList>
    </citation>
    <scope>NUCLEOTIDE SEQUENCE [LARGE SCALE GENOMIC DNA]</scope>
    <source>
        <strain evidence="1 2">DSM 5091</strain>
    </source>
</reference>
<organism evidence="1 2">
    <name type="scientific">Malonomonas rubra DSM 5091</name>
    <dbReference type="NCBI Taxonomy" id="1122189"/>
    <lineage>
        <taxon>Bacteria</taxon>
        <taxon>Pseudomonadati</taxon>
        <taxon>Thermodesulfobacteriota</taxon>
        <taxon>Desulfuromonadia</taxon>
        <taxon>Desulfuromonadales</taxon>
        <taxon>Geopsychrobacteraceae</taxon>
        <taxon>Malonomonas</taxon>
    </lineage>
</organism>
<dbReference type="Gene3D" id="2.60.320.10">
    <property type="entry name" value="N-utilization substance G protein NusG, insert domain"/>
    <property type="match status" value="1"/>
</dbReference>
<protein>
    <submittedName>
        <fullName evidence="1">Uncharacterized protein</fullName>
    </submittedName>
</protein>
<evidence type="ECO:0000313" key="2">
    <source>
        <dbReference type="Proteomes" id="UP000184171"/>
    </source>
</evidence>
<keyword evidence="2" id="KW-1185">Reference proteome</keyword>
<dbReference type="CDD" id="cd09910">
    <property type="entry name" value="NGN-insert_like"/>
    <property type="match status" value="1"/>
</dbReference>
<dbReference type="Pfam" id="PF07009">
    <property type="entry name" value="NusG_II"/>
    <property type="match status" value="1"/>
</dbReference>
<dbReference type="STRING" id="1122189.SAMN02745165_02566"/>
<dbReference type="AlphaFoldDB" id="A0A1M6JYK6"/>